<sequence>MTNYNKFSIIEFTSNSNYQQHSNNNSTTCQNSTQQKEQPKKRGRPVKTSTSTTNNNNTHMMIVKSTEMLSTHVFSPSKLQPYEHVLTQFVTCDFSKAQQQQSMISKKKKQVRRNQNKVNCSIENEYSSTSNQSNADSIVPLCNFLATSSILDNSRSELSNSTTMKRIIRTSISIKELLN</sequence>
<accession>D2UYY1</accession>
<dbReference type="VEuPathDB" id="AmoebaDB:NAEGRDRAFT_61743"/>
<proteinExistence type="predicted"/>
<evidence type="ECO:0000313" key="2">
    <source>
        <dbReference type="EMBL" id="EFC49855.1"/>
    </source>
</evidence>
<gene>
    <name evidence="2" type="ORF">NAEGRDRAFT_61743</name>
</gene>
<reference evidence="2 3" key="1">
    <citation type="journal article" date="2010" name="Cell">
        <title>The genome of Naegleria gruberi illuminates early eukaryotic versatility.</title>
        <authorList>
            <person name="Fritz-Laylin L.K."/>
            <person name="Prochnik S.E."/>
            <person name="Ginger M.L."/>
            <person name="Dacks J.B."/>
            <person name="Carpenter M.L."/>
            <person name="Field M.C."/>
            <person name="Kuo A."/>
            <person name="Paredez A."/>
            <person name="Chapman J."/>
            <person name="Pham J."/>
            <person name="Shu S."/>
            <person name="Neupane R."/>
            <person name="Cipriano M."/>
            <person name="Mancuso J."/>
            <person name="Tu H."/>
            <person name="Salamov A."/>
            <person name="Lindquist E."/>
            <person name="Shapiro H."/>
            <person name="Lucas S."/>
            <person name="Grigoriev I.V."/>
            <person name="Cande W.Z."/>
            <person name="Fulton C."/>
            <person name="Rokhsar D.S."/>
            <person name="Dawson S.C."/>
        </authorList>
    </citation>
    <scope>NUCLEOTIDE SEQUENCE [LARGE SCALE GENOMIC DNA]</scope>
    <source>
        <strain evidence="2 3">NEG-M</strain>
    </source>
</reference>
<dbReference type="Proteomes" id="UP000006671">
    <property type="component" value="Unassembled WGS sequence"/>
</dbReference>
<dbReference type="GeneID" id="8852691"/>
<feature type="compositionally biased region" description="Low complexity" evidence="1">
    <location>
        <begin position="48"/>
        <end position="57"/>
    </location>
</feature>
<evidence type="ECO:0000256" key="1">
    <source>
        <dbReference type="SAM" id="MobiDB-lite"/>
    </source>
</evidence>
<dbReference type="EMBL" id="GG738846">
    <property type="protein sequence ID" value="EFC49855.1"/>
    <property type="molecule type" value="Genomic_DNA"/>
</dbReference>
<feature type="region of interest" description="Disordered" evidence="1">
    <location>
        <begin position="16"/>
        <end position="57"/>
    </location>
</feature>
<organism evidence="3">
    <name type="scientific">Naegleria gruberi</name>
    <name type="common">Amoeba</name>
    <dbReference type="NCBI Taxonomy" id="5762"/>
    <lineage>
        <taxon>Eukaryota</taxon>
        <taxon>Discoba</taxon>
        <taxon>Heterolobosea</taxon>
        <taxon>Tetramitia</taxon>
        <taxon>Eutetramitia</taxon>
        <taxon>Vahlkampfiidae</taxon>
        <taxon>Naegleria</taxon>
    </lineage>
</organism>
<evidence type="ECO:0000313" key="3">
    <source>
        <dbReference type="Proteomes" id="UP000006671"/>
    </source>
</evidence>
<keyword evidence="3" id="KW-1185">Reference proteome</keyword>
<protein>
    <submittedName>
        <fullName evidence="2">Predicted protein</fullName>
    </submittedName>
</protein>
<name>D2UYY1_NAEGR</name>
<feature type="compositionally biased region" description="Low complexity" evidence="1">
    <location>
        <begin position="16"/>
        <end position="35"/>
    </location>
</feature>
<dbReference type="AlphaFoldDB" id="D2UYY1"/>
<dbReference type="KEGG" id="ngr:NAEGRDRAFT_61743"/>
<dbReference type="RefSeq" id="XP_002682599.1">
    <property type="nucleotide sequence ID" value="XM_002682553.1"/>
</dbReference>
<dbReference type="InParanoid" id="D2UYY1"/>